<feature type="compositionally biased region" description="Polar residues" evidence="1">
    <location>
        <begin position="14"/>
        <end position="52"/>
    </location>
</feature>
<dbReference type="OrthoDB" id="1282385at2759"/>
<sequence>MARGAKRGRPRIVTTPSSPASTINSPNIATLPQSKTMADQTTPSNATVTQQEPRTRTLNQEKRKYKKGMKKGEPHSTCAPSDTPSYPAWCILGDFNAVLHKEDRYGGNPVTDHDIQELIVLQTNCEIHELHSTGVYFSWTNKTTWSRINRVFINTYWYTTFDFTHSTYLSNGLSDHNPILLRFPTSPKPKAQFQYCDMWSTYNDFHRVIGSKLSANLPLTM</sequence>
<dbReference type="InterPro" id="IPR036691">
    <property type="entry name" value="Endo/exonu/phosph_ase_sf"/>
</dbReference>
<dbReference type="AlphaFoldDB" id="A0A9Q1JHJ7"/>
<reference evidence="2" key="1">
    <citation type="submission" date="2022-04" db="EMBL/GenBank/DDBJ databases">
        <title>Carnegiea gigantea Genome sequencing and assembly v2.</title>
        <authorList>
            <person name="Copetti D."/>
            <person name="Sanderson M.J."/>
            <person name="Burquez A."/>
            <person name="Wojciechowski M.F."/>
        </authorList>
    </citation>
    <scope>NUCLEOTIDE SEQUENCE</scope>
    <source>
        <strain evidence="2">SGP5-SGP5p</strain>
        <tissue evidence="2">Aerial part</tissue>
    </source>
</reference>
<keyword evidence="3" id="KW-1185">Reference proteome</keyword>
<dbReference type="SUPFAM" id="SSF56219">
    <property type="entry name" value="DNase I-like"/>
    <property type="match status" value="1"/>
</dbReference>
<dbReference type="PANTHER" id="PTHR33710">
    <property type="entry name" value="BNAC02G09200D PROTEIN"/>
    <property type="match status" value="1"/>
</dbReference>
<evidence type="ECO:0000256" key="1">
    <source>
        <dbReference type="SAM" id="MobiDB-lite"/>
    </source>
</evidence>
<organism evidence="2 3">
    <name type="scientific">Carnegiea gigantea</name>
    <dbReference type="NCBI Taxonomy" id="171969"/>
    <lineage>
        <taxon>Eukaryota</taxon>
        <taxon>Viridiplantae</taxon>
        <taxon>Streptophyta</taxon>
        <taxon>Embryophyta</taxon>
        <taxon>Tracheophyta</taxon>
        <taxon>Spermatophyta</taxon>
        <taxon>Magnoliopsida</taxon>
        <taxon>eudicotyledons</taxon>
        <taxon>Gunneridae</taxon>
        <taxon>Pentapetalae</taxon>
        <taxon>Caryophyllales</taxon>
        <taxon>Cactineae</taxon>
        <taxon>Cactaceae</taxon>
        <taxon>Cactoideae</taxon>
        <taxon>Echinocereeae</taxon>
        <taxon>Carnegiea</taxon>
    </lineage>
</organism>
<feature type="compositionally biased region" description="Basic and acidic residues" evidence="1">
    <location>
        <begin position="53"/>
        <end position="62"/>
    </location>
</feature>
<dbReference type="Gene3D" id="3.60.10.10">
    <property type="entry name" value="Endonuclease/exonuclease/phosphatase"/>
    <property type="match status" value="1"/>
</dbReference>
<proteinExistence type="predicted"/>
<evidence type="ECO:0000313" key="2">
    <source>
        <dbReference type="EMBL" id="KAJ8420486.1"/>
    </source>
</evidence>
<dbReference type="EMBL" id="JAKOGI010003394">
    <property type="protein sequence ID" value="KAJ8420486.1"/>
    <property type="molecule type" value="Genomic_DNA"/>
</dbReference>
<protein>
    <recommendedName>
        <fullName evidence="4">Endonuclease/exonuclease/phosphatase domain-containing protein</fullName>
    </recommendedName>
</protein>
<evidence type="ECO:0000313" key="3">
    <source>
        <dbReference type="Proteomes" id="UP001153076"/>
    </source>
</evidence>
<gene>
    <name evidence="2" type="ORF">Cgig2_025400</name>
</gene>
<evidence type="ECO:0008006" key="4">
    <source>
        <dbReference type="Google" id="ProtNLM"/>
    </source>
</evidence>
<accession>A0A9Q1JHJ7</accession>
<feature type="region of interest" description="Disordered" evidence="1">
    <location>
        <begin position="1"/>
        <end position="79"/>
    </location>
</feature>
<dbReference type="PANTHER" id="PTHR33710:SF71">
    <property type="entry name" value="ENDONUCLEASE_EXONUCLEASE_PHOSPHATASE DOMAIN-CONTAINING PROTEIN"/>
    <property type="match status" value="1"/>
</dbReference>
<dbReference type="Proteomes" id="UP001153076">
    <property type="component" value="Unassembled WGS sequence"/>
</dbReference>
<comment type="caution">
    <text evidence="2">The sequence shown here is derived from an EMBL/GenBank/DDBJ whole genome shotgun (WGS) entry which is preliminary data.</text>
</comment>
<name>A0A9Q1JHJ7_9CARY</name>
<feature type="compositionally biased region" description="Basic residues" evidence="1">
    <location>
        <begin position="1"/>
        <end position="10"/>
    </location>
</feature>